<dbReference type="AlphaFoldDB" id="A0A8H4WNY0"/>
<dbReference type="OrthoDB" id="5352492at2759"/>
<dbReference type="InterPro" id="IPR046538">
    <property type="entry name" value="DUF6603"/>
</dbReference>
<feature type="domain" description="DUF6603" evidence="1">
    <location>
        <begin position="77"/>
        <end position="293"/>
    </location>
</feature>
<protein>
    <recommendedName>
        <fullName evidence="1">DUF6603 domain-containing protein</fullName>
    </recommendedName>
</protein>
<accession>A0A8H4WNY0</accession>
<reference evidence="2" key="1">
    <citation type="journal article" date="2020" name="BMC Genomics">
        <title>Correction to: Identification and distribution of gene clusters required for synthesis of sphingolipid metabolism inhibitors in diverse species of the filamentous fungus Fusarium.</title>
        <authorList>
            <person name="Kim H.S."/>
            <person name="Lohmar J.M."/>
            <person name="Busman M."/>
            <person name="Brown D.W."/>
            <person name="Naumann T.A."/>
            <person name="Divon H.H."/>
            <person name="Lysoe E."/>
            <person name="Uhlig S."/>
            <person name="Proctor R.H."/>
        </authorList>
    </citation>
    <scope>NUCLEOTIDE SEQUENCE</scope>
    <source>
        <strain evidence="2">NRRL 45417</strain>
    </source>
</reference>
<dbReference type="Pfam" id="PF20248">
    <property type="entry name" value="DUF6603"/>
    <property type="match status" value="1"/>
</dbReference>
<keyword evidence="3" id="KW-1185">Reference proteome</keyword>
<gene>
    <name evidence="2" type="ORF">FGADI_12301</name>
</gene>
<name>A0A8H4WNY0_9HYPO</name>
<proteinExistence type="predicted"/>
<reference evidence="2" key="2">
    <citation type="submission" date="2020-05" db="EMBL/GenBank/DDBJ databases">
        <authorList>
            <person name="Kim H.-S."/>
            <person name="Proctor R.H."/>
            <person name="Brown D.W."/>
        </authorList>
    </citation>
    <scope>NUCLEOTIDE SEQUENCE</scope>
    <source>
        <strain evidence="2">NRRL 45417</strain>
    </source>
</reference>
<evidence type="ECO:0000313" key="2">
    <source>
        <dbReference type="EMBL" id="KAF4944957.1"/>
    </source>
</evidence>
<comment type="caution">
    <text evidence="2">The sequence shown here is derived from an EMBL/GenBank/DDBJ whole genome shotgun (WGS) entry which is preliminary data.</text>
</comment>
<dbReference type="Proteomes" id="UP000604273">
    <property type="component" value="Unassembled WGS sequence"/>
</dbReference>
<sequence length="298" mass="33137">MFDGNSVQVLAHVVRQAYGTSRNWIASLTIDMAVFPMGNSPRTISTAYSAYFSWIGFQEKPSLGYCLLGSSERCHRFLAPPRLDGPLVTLEFAGIFRVTGRFGYKSEICVPKVTKITEFPFIDQSQLNGTSDDALETLKKLTDPRSEAGGWFTLRDDTYWAAAGMKIDALQMISLDAVMAVVFVACQFAHVELGVGVPVDFDYGTMKAEGQLSSKPFILDAYCHLTGGFVLYYWFEATHPDKPLVGNFIFTLGGYHQAFRIPDRWPNPPHLRISWSLGSHLSLSGEAYFAIRPTGKET</sequence>
<dbReference type="EMBL" id="JABFAI010000389">
    <property type="protein sequence ID" value="KAF4944957.1"/>
    <property type="molecule type" value="Genomic_DNA"/>
</dbReference>
<organism evidence="2 3">
    <name type="scientific">Fusarium gaditjirri</name>
    <dbReference type="NCBI Taxonomy" id="282569"/>
    <lineage>
        <taxon>Eukaryota</taxon>
        <taxon>Fungi</taxon>
        <taxon>Dikarya</taxon>
        <taxon>Ascomycota</taxon>
        <taxon>Pezizomycotina</taxon>
        <taxon>Sordariomycetes</taxon>
        <taxon>Hypocreomycetidae</taxon>
        <taxon>Hypocreales</taxon>
        <taxon>Nectriaceae</taxon>
        <taxon>Fusarium</taxon>
        <taxon>Fusarium nisikadoi species complex</taxon>
    </lineage>
</organism>
<evidence type="ECO:0000259" key="1">
    <source>
        <dbReference type="Pfam" id="PF20248"/>
    </source>
</evidence>
<evidence type="ECO:0000313" key="3">
    <source>
        <dbReference type="Proteomes" id="UP000604273"/>
    </source>
</evidence>